<evidence type="ECO:0000259" key="3">
    <source>
        <dbReference type="Pfam" id="PF14392"/>
    </source>
</evidence>
<keyword evidence="5" id="KW-1185">Reference proteome</keyword>
<dbReference type="Gramene" id="evm.model.01.1918">
    <property type="protein sequence ID" value="cds.evm.model.01.1918"/>
    <property type="gene ID" value="evm.TU.01.1918"/>
</dbReference>
<evidence type="ECO:0000313" key="5">
    <source>
        <dbReference type="Proteomes" id="UP000596661"/>
    </source>
</evidence>
<reference evidence="4" key="2">
    <citation type="submission" date="2021-03" db="UniProtKB">
        <authorList>
            <consortium name="EnsemblPlants"/>
        </authorList>
    </citation>
    <scope>IDENTIFICATION</scope>
</reference>
<sequence>MMERDIHIEAVDDEMNKTLQRDSELELEMLELFEDITLEEVVSNKACVGKVIGCKDMPTSVVKKILSGVWRRLGPWRMKKCEDGVMGFFFEEEEDCNFVMENRPWIVNGVILNLKPWPLEGEVRIAEFEFAEAFHRAWINVWLAHPIPAGFFLTADGKPESWIQFKYEKLPHLCFNCGKLAHWDKVCNAPTAMVFPSVGTAVPMYGIWIKSDTGTWKRKTVEPAPEINTTIGKGKGKTTQADKPVAPGKRSAYVAKKVQGATPTTMYQIDRGSTSGTKEFEKGGNVGDEGITDNTNVLNEVFNEVRLNFGPEVLALPRPDFAAVDDNNEMIPDIGPTIGQSLKVPHNWVCLS</sequence>
<evidence type="ECO:0000256" key="1">
    <source>
        <dbReference type="SAM" id="MobiDB-lite"/>
    </source>
</evidence>
<dbReference type="Pfam" id="PF14392">
    <property type="entry name" value="zf-CCHC_4"/>
    <property type="match status" value="1"/>
</dbReference>
<dbReference type="PANTHER" id="PTHR31286:SF180">
    <property type="entry name" value="OS10G0362600 PROTEIN"/>
    <property type="match status" value="1"/>
</dbReference>
<dbReference type="PANTHER" id="PTHR31286">
    <property type="entry name" value="GLYCINE-RICH CELL WALL STRUCTURAL PROTEIN 1.8-LIKE"/>
    <property type="match status" value="1"/>
</dbReference>
<dbReference type="Pfam" id="PF14111">
    <property type="entry name" value="DUF4283"/>
    <property type="match status" value="1"/>
</dbReference>
<dbReference type="InterPro" id="IPR025558">
    <property type="entry name" value="DUF4283"/>
</dbReference>
<organism evidence="4 5">
    <name type="scientific">Cannabis sativa</name>
    <name type="common">Hemp</name>
    <name type="synonym">Marijuana</name>
    <dbReference type="NCBI Taxonomy" id="3483"/>
    <lineage>
        <taxon>Eukaryota</taxon>
        <taxon>Viridiplantae</taxon>
        <taxon>Streptophyta</taxon>
        <taxon>Embryophyta</taxon>
        <taxon>Tracheophyta</taxon>
        <taxon>Spermatophyta</taxon>
        <taxon>Magnoliopsida</taxon>
        <taxon>eudicotyledons</taxon>
        <taxon>Gunneridae</taxon>
        <taxon>Pentapetalae</taxon>
        <taxon>rosids</taxon>
        <taxon>fabids</taxon>
        <taxon>Rosales</taxon>
        <taxon>Cannabaceae</taxon>
        <taxon>Cannabis</taxon>
    </lineage>
</organism>
<protein>
    <recommendedName>
        <fullName evidence="6">CCHC-type domain-containing protein</fullName>
    </recommendedName>
</protein>
<evidence type="ECO:0000313" key="4">
    <source>
        <dbReference type="EnsemblPlants" id="cds.evm.model.01.1918"/>
    </source>
</evidence>
<dbReference type="Proteomes" id="UP000596661">
    <property type="component" value="Chromosome 1"/>
</dbReference>
<name>A0A803NJ16_CANSA</name>
<proteinExistence type="predicted"/>
<feature type="domain" description="Zinc knuckle CX2CX4HX4C" evidence="3">
    <location>
        <begin position="157"/>
        <end position="188"/>
    </location>
</feature>
<feature type="region of interest" description="Disordered" evidence="1">
    <location>
        <begin position="227"/>
        <end position="249"/>
    </location>
</feature>
<feature type="region of interest" description="Disordered" evidence="1">
    <location>
        <begin position="267"/>
        <end position="288"/>
    </location>
</feature>
<reference evidence="4" key="1">
    <citation type="submission" date="2018-11" db="EMBL/GenBank/DDBJ databases">
        <authorList>
            <person name="Grassa J C."/>
        </authorList>
    </citation>
    <scope>NUCLEOTIDE SEQUENCE [LARGE SCALE GENOMIC DNA]</scope>
</reference>
<evidence type="ECO:0000259" key="2">
    <source>
        <dbReference type="Pfam" id="PF14111"/>
    </source>
</evidence>
<dbReference type="EMBL" id="UZAU01000053">
    <property type="status" value="NOT_ANNOTATED_CDS"/>
    <property type="molecule type" value="Genomic_DNA"/>
</dbReference>
<accession>A0A803NJ16</accession>
<evidence type="ECO:0008006" key="6">
    <source>
        <dbReference type="Google" id="ProtNLM"/>
    </source>
</evidence>
<dbReference type="InterPro" id="IPR040256">
    <property type="entry name" value="At4g02000-like"/>
</dbReference>
<feature type="compositionally biased region" description="Polar residues" evidence="1">
    <location>
        <begin position="267"/>
        <end position="277"/>
    </location>
</feature>
<dbReference type="AlphaFoldDB" id="A0A803NJ16"/>
<dbReference type="InterPro" id="IPR025836">
    <property type="entry name" value="Zn_knuckle_CX2CX4HX4C"/>
</dbReference>
<feature type="domain" description="DUF4283" evidence="2">
    <location>
        <begin position="45"/>
        <end position="118"/>
    </location>
</feature>
<dbReference type="EnsemblPlants" id="evm.model.01.1918">
    <property type="protein sequence ID" value="cds.evm.model.01.1918"/>
    <property type="gene ID" value="evm.TU.01.1918"/>
</dbReference>